<feature type="non-terminal residue" evidence="7">
    <location>
        <position position="1"/>
    </location>
</feature>
<reference evidence="7 8" key="1">
    <citation type="journal article" date="2023" name="Sci. Data">
        <title>Genome assembly of the Korean intertidal mud-creeper Batillaria attramentaria.</title>
        <authorList>
            <person name="Patra A.K."/>
            <person name="Ho P.T."/>
            <person name="Jun S."/>
            <person name="Lee S.J."/>
            <person name="Kim Y."/>
            <person name="Won Y.J."/>
        </authorList>
    </citation>
    <scope>NUCLEOTIDE SEQUENCE [LARGE SCALE GENOMIC DNA]</scope>
    <source>
        <strain evidence="7">Wonlab-2016</strain>
    </source>
</reference>
<evidence type="ECO:0000259" key="6">
    <source>
        <dbReference type="PROSITE" id="PS50041"/>
    </source>
</evidence>
<keyword evidence="5" id="KW-1015">Disulfide bond</keyword>
<dbReference type="FunFam" id="2.20.100.10:FF:000001">
    <property type="entry name" value="semaphorin-5A isoform X1"/>
    <property type="match status" value="1"/>
</dbReference>
<comment type="subcellular location">
    <subcellularLocation>
        <location evidence="1">Secreted</location>
    </subcellularLocation>
</comment>
<dbReference type="InterPro" id="IPR016186">
    <property type="entry name" value="C-type_lectin-like/link_sf"/>
</dbReference>
<feature type="domain" description="C-type lectin" evidence="6">
    <location>
        <begin position="207"/>
        <end position="301"/>
    </location>
</feature>
<dbReference type="Pfam" id="PF00059">
    <property type="entry name" value="Lectin_C"/>
    <property type="match status" value="2"/>
</dbReference>
<dbReference type="SUPFAM" id="SSF56436">
    <property type="entry name" value="C-type lectin-like"/>
    <property type="match status" value="2"/>
</dbReference>
<dbReference type="InterPro" id="IPR001304">
    <property type="entry name" value="C-type_lectin-like"/>
</dbReference>
<dbReference type="InterPro" id="IPR000884">
    <property type="entry name" value="TSP1_rpt"/>
</dbReference>
<name>A0ABD0LPM0_9CAEN</name>
<dbReference type="InterPro" id="IPR016187">
    <property type="entry name" value="CTDL_fold"/>
</dbReference>
<dbReference type="SMART" id="SM00034">
    <property type="entry name" value="CLECT"/>
    <property type="match status" value="2"/>
</dbReference>
<comment type="caution">
    <text evidence="7">The sequence shown here is derived from an EMBL/GenBank/DDBJ whole genome shotgun (WGS) entry which is preliminary data.</text>
</comment>
<gene>
    <name evidence="7" type="ORF">BaRGS_00007650</name>
</gene>
<keyword evidence="8" id="KW-1185">Reference proteome</keyword>
<keyword evidence="3" id="KW-0732">Signal</keyword>
<dbReference type="Gene3D" id="3.10.100.10">
    <property type="entry name" value="Mannose-Binding Protein A, subunit A"/>
    <property type="match status" value="2"/>
</dbReference>
<dbReference type="InterPro" id="IPR052065">
    <property type="entry name" value="Compl_asym_regulator"/>
</dbReference>
<dbReference type="PANTHER" id="PTHR22906">
    <property type="entry name" value="PROPERDIN"/>
    <property type="match status" value="1"/>
</dbReference>
<dbReference type="AlphaFoldDB" id="A0ABD0LPM0"/>
<protein>
    <recommendedName>
        <fullName evidence="6">C-type lectin domain-containing protein</fullName>
    </recommendedName>
</protein>
<dbReference type="InterPro" id="IPR036383">
    <property type="entry name" value="TSP1_rpt_sf"/>
</dbReference>
<dbReference type="EMBL" id="JACVVK020000033">
    <property type="protein sequence ID" value="KAK7501165.1"/>
    <property type="molecule type" value="Genomic_DNA"/>
</dbReference>
<dbReference type="Proteomes" id="UP001519460">
    <property type="component" value="Unassembled WGS sequence"/>
</dbReference>
<evidence type="ECO:0000256" key="3">
    <source>
        <dbReference type="ARBA" id="ARBA00022729"/>
    </source>
</evidence>
<dbReference type="SUPFAM" id="SSF82895">
    <property type="entry name" value="TSP-1 type 1 repeat"/>
    <property type="match status" value="6"/>
</dbReference>
<dbReference type="CDD" id="cd00037">
    <property type="entry name" value="CLECT"/>
    <property type="match status" value="2"/>
</dbReference>
<dbReference type="PROSITE" id="PS50041">
    <property type="entry name" value="C_TYPE_LECTIN_2"/>
    <property type="match status" value="2"/>
</dbReference>
<proteinExistence type="predicted"/>
<keyword evidence="2" id="KW-0964">Secreted</keyword>
<dbReference type="Pfam" id="PF00090">
    <property type="entry name" value="TSP_1"/>
    <property type="match status" value="6"/>
</dbReference>
<sequence length="696" mass="76537">SSPQCTGNNYLEDGKMCYYYYNTPRGWGEAKAECQDQQGLLVIFDTPKEASQVLNDIRQEIPDARTVSEFWVGLQKEGDQTYIFSDGSSLKYNKWEDSISNDVTSTQGCVSISVTSDSVVAAVKDCSTEISFICQVNSDKAVWTGWSTWGDCSATCDQGTRTRHRMCLQANENVGNCNGDSTEEEACTTTLCPLQAGELRSTGSKVNYNTAKAECEAQGAQLPVLTSQAEHDALLAFARDNTGKNNEVWLGLYYTGSGDVYQWVDGTMTSSGTFTKWAENEPDKQDTDMAVILHVKDDEWRTRKETDKNHTEDNVKLAAFHWATWGDWSACNVSCGGGQMSRSRQCVDNAGGIVESTQCPGDKAETQDCNTDACTDYAWETWGEWSACSTTCGEGQKSRSRRCVDTVSGNLASECQGDTTETRTCDEGACAVPASWASWQPWSACSVTCGTGERTRQRSCSTGLVTDCGSDWSETKSCNAGKCPDIFWGTWSEWGACSQSCGGGQRSRSRRCVDSASGTEAQDQNECKGKDSEKENCNKQKCPKASWEEWAQWTVCSTECGKGRRSRVRTCSLDGAPSDDCKGKDSDEKNCVKVKCKGKYSFCLSLSKKDIVETLKDDMDVKQLAKLVKWAESTQHMSENIFNSKSLNDWRITGHVIESLPVPSRMRCVLKCMGTDGCKSFNFNISQVTTGTTRAS</sequence>
<evidence type="ECO:0000313" key="7">
    <source>
        <dbReference type="EMBL" id="KAK7501165.1"/>
    </source>
</evidence>
<feature type="domain" description="C-type lectin" evidence="6">
    <location>
        <begin position="13"/>
        <end position="135"/>
    </location>
</feature>
<dbReference type="Gene3D" id="2.20.100.10">
    <property type="entry name" value="Thrombospondin type-1 (TSP1) repeat"/>
    <property type="match status" value="6"/>
</dbReference>
<evidence type="ECO:0000256" key="5">
    <source>
        <dbReference type="ARBA" id="ARBA00023157"/>
    </source>
</evidence>
<dbReference type="PROSITE" id="PS50092">
    <property type="entry name" value="TSP1"/>
    <property type="match status" value="6"/>
</dbReference>
<accession>A0ABD0LPM0</accession>
<organism evidence="7 8">
    <name type="scientific">Batillaria attramentaria</name>
    <dbReference type="NCBI Taxonomy" id="370345"/>
    <lineage>
        <taxon>Eukaryota</taxon>
        <taxon>Metazoa</taxon>
        <taxon>Spiralia</taxon>
        <taxon>Lophotrochozoa</taxon>
        <taxon>Mollusca</taxon>
        <taxon>Gastropoda</taxon>
        <taxon>Caenogastropoda</taxon>
        <taxon>Sorbeoconcha</taxon>
        <taxon>Cerithioidea</taxon>
        <taxon>Batillariidae</taxon>
        <taxon>Batillaria</taxon>
    </lineage>
</organism>
<evidence type="ECO:0000313" key="8">
    <source>
        <dbReference type="Proteomes" id="UP001519460"/>
    </source>
</evidence>
<keyword evidence="4" id="KW-0677">Repeat</keyword>
<evidence type="ECO:0000256" key="1">
    <source>
        <dbReference type="ARBA" id="ARBA00004613"/>
    </source>
</evidence>
<dbReference type="PANTHER" id="PTHR22906:SF43">
    <property type="entry name" value="PROPERDIN"/>
    <property type="match status" value="1"/>
</dbReference>
<dbReference type="SMART" id="SM00209">
    <property type="entry name" value="TSP1"/>
    <property type="match status" value="6"/>
</dbReference>
<evidence type="ECO:0000256" key="2">
    <source>
        <dbReference type="ARBA" id="ARBA00022525"/>
    </source>
</evidence>
<evidence type="ECO:0000256" key="4">
    <source>
        <dbReference type="ARBA" id="ARBA00022737"/>
    </source>
</evidence>